<feature type="chain" id="PRO_5040854263" evidence="2">
    <location>
        <begin position="32"/>
        <end position="148"/>
    </location>
</feature>
<evidence type="ECO:0000313" key="3">
    <source>
        <dbReference type="EMBL" id="KAJ7385433.1"/>
    </source>
</evidence>
<name>A0A9W9ZR80_9CNID</name>
<proteinExistence type="predicted"/>
<evidence type="ECO:0000256" key="1">
    <source>
        <dbReference type="SAM" id="Phobius"/>
    </source>
</evidence>
<feature type="transmembrane region" description="Helical" evidence="1">
    <location>
        <begin position="63"/>
        <end position="87"/>
    </location>
</feature>
<accession>A0A9W9ZR80</accession>
<organism evidence="3 4">
    <name type="scientific">Desmophyllum pertusum</name>
    <dbReference type="NCBI Taxonomy" id="174260"/>
    <lineage>
        <taxon>Eukaryota</taxon>
        <taxon>Metazoa</taxon>
        <taxon>Cnidaria</taxon>
        <taxon>Anthozoa</taxon>
        <taxon>Hexacorallia</taxon>
        <taxon>Scleractinia</taxon>
        <taxon>Caryophylliina</taxon>
        <taxon>Caryophylliidae</taxon>
        <taxon>Desmophyllum</taxon>
    </lineage>
</organism>
<evidence type="ECO:0000256" key="2">
    <source>
        <dbReference type="SAM" id="SignalP"/>
    </source>
</evidence>
<dbReference type="OrthoDB" id="5945610at2759"/>
<keyword evidence="1" id="KW-1133">Transmembrane helix</keyword>
<gene>
    <name evidence="3" type="ORF">OS493_016517</name>
</gene>
<sequence length="148" mass="16931">MSEESKLQRFSLYHALLAPFLWETIIQCVESATTQAETQTGWKPYTEYAGAKWRCPPMPPNDIAMLVFTVVFFGMFIVQLAGIGFLVSHYKQPTCHTHSESRNCRYRDWPSIFLGVFYRIDGECVFFALLGTLATDEQTCDCTFGQCE</sequence>
<dbReference type="Proteomes" id="UP001163046">
    <property type="component" value="Unassembled WGS sequence"/>
</dbReference>
<protein>
    <submittedName>
        <fullName evidence="3">Uncharacterized protein</fullName>
    </submittedName>
</protein>
<dbReference type="EMBL" id="MU825881">
    <property type="protein sequence ID" value="KAJ7385433.1"/>
    <property type="molecule type" value="Genomic_DNA"/>
</dbReference>
<keyword evidence="1" id="KW-0812">Transmembrane</keyword>
<reference evidence="3" key="1">
    <citation type="submission" date="2023-01" db="EMBL/GenBank/DDBJ databases">
        <title>Genome assembly of the deep-sea coral Lophelia pertusa.</title>
        <authorList>
            <person name="Herrera S."/>
            <person name="Cordes E."/>
        </authorList>
    </citation>
    <scope>NUCLEOTIDE SEQUENCE</scope>
    <source>
        <strain evidence="3">USNM1676648</strain>
        <tissue evidence="3">Polyp</tissue>
    </source>
</reference>
<keyword evidence="1" id="KW-0472">Membrane</keyword>
<comment type="caution">
    <text evidence="3">The sequence shown here is derived from an EMBL/GenBank/DDBJ whole genome shotgun (WGS) entry which is preliminary data.</text>
</comment>
<evidence type="ECO:0000313" key="4">
    <source>
        <dbReference type="Proteomes" id="UP001163046"/>
    </source>
</evidence>
<feature type="signal peptide" evidence="2">
    <location>
        <begin position="1"/>
        <end position="31"/>
    </location>
</feature>
<dbReference type="AlphaFoldDB" id="A0A9W9ZR80"/>
<keyword evidence="4" id="KW-1185">Reference proteome</keyword>
<keyword evidence="2" id="KW-0732">Signal</keyword>